<evidence type="ECO:0000313" key="1">
    <source>
        <dbReference type="EMBL" id="DBA19836.1"/>
    </source>
</evidence>
<sequence>MLPSFIRDCALIAAIPRKWNWLKYEHVSLLIHVLFHSFKMLASLNNKLQMLTLLHLHISGFFFIDKQYTFFKSDIEKRSINWY</sequence>
<proteinExistence type="predicted"/>
<dbReference type="EMBL" id="DYDO01000008">
    <property type="protein sequence ID" value="DBA19836.1"/>
    <property type="molecule type" value="Genomic_DNA"/>
</dbReference>
<organism evidence="1 2">
    <name type="scientific">Pyxicephalus adspersus</name>
    <name type="common">African bullfrog</name>
    <dbReference type="NCBI Taxonomy" id="30357"/>
    <lineage>
        <taxon>Eukaryota</taxon>
        <taxon>Metazoa</taxon>
        <taxon>Chordata</taxon>
        <taxon>Craniata</taxon>
        <taxon>Vertebrata</taxon>
        <taxon>Euteleostomi</taxon>
        <taxon>Amphibia</taxon>
        <taxon>Batrachia</taxon>
        <taxon>Anura</taxon>
        <taxon>Neobatrachia</taxon>
        <taxon>Ranoidea</taxon>
        <taxon>Pyxicephalidae</taxon>
        <taxon>Pyxicephalinae</taxon>
        <taxon>Pyxicephalus</taxon>
    </lineage>
</organism>
<gene>
    <name evidence="1" type="ORF">GDO54_015606</name>
</gene>
<dbReference type="Proteomes" id="UP001181693">
    <property type="component" value="Unassembled WGS sequence"/>
</dbReference>
<accession>A0AAV3A5Z4</accession>
<protein>
    <submittedName>
        <fullName evidence="1">Uncharacterized protein</fullName>
    </submittedName>
</protein>
<reference evidence="1" key="1">
    <citation type="thesis" date="2020" institute="ProQuest LLC" country="789 East Eisenhower Parkway, Ann Arbor, MI, USA">
        <title>Comparative Genomics and Chromosome Evolution.</title>
        <authorList>
            <person name="Mudd A.B."/>
        </authorList>
    </citation>
    <scope>NUCLEOTIDE SEQUENCE</scope>
    <source>
        <strain evidence="1">1538</strain>
        <tissue evidence="1">Blood</tissue>
    </source>
</reference>
<name>A0AAV3A5Z4_PYXAD</name>
<keyword evidence="2" id="KW-1185">Reference proteome</keyword>
<dbReference type="AlphaFoldDB" id="A0AAV3A5Z4"/>
<comment type="caution">
    <text evidence="1">The sequence shown here is derived from an EMBL/GenBank/DDBJ whole genome shotgun (WGS) entry which is preliminary data.</text>
</comment>
<evidence type="ECO:0000313" key="2">
    <source>
        <dbReference type="Proteomes" id="UP001181693"/>
    </source>
</evidence>